<evidence type="ECO:0000256" key="2">
    <source>
        <dbReference type="SAM" id="SignalP"/>
    </source>
</evidence>
<name>A0ABY5ZP42_9BACT</name>
<feature type="signal peptide" evidence="2">
    <location>
        <begin position="1"/>
        <end position="17"/>
    </location>
</feature>
<evidence type="ECO:0000313" key="5">
    <source>
        <dbReference type="Proteomes" id="UP001060414"/>
    </source>
</evidence>
<dbReference type="PROSITE" id="PS51257">
    <property type="entry name" value="PROKAR_LIPOPROTEIN"/>
    <property type="match status" value="1"/>
</dbReference>
<protein>
    <recommendedName>
        <fullName evidence="3">OmpA-like domain-containing protein</fullName>
    </recommendedName>
</protein>
<reference evidence="4" key="1">
    <citation type="journal article" date="2022" name="Environ. Microbiol.">
        <title>Geoalkalibacter halelectricus SAP #1 sp. nov. possessing extracellular electron transfer and mineral#reducing capabilities from a haloalkaline environment.</title>
        <authorList>
            <person name="Yadav S."/>
            <person name="Singh R."/>
            <person name="Sundharam S.S."/>
            <person name="Chaudhary S."/>
            <person name="Krishnamurthi S."/>
            <person name="Patil S.A."/>
        </authorList>
    </citation>
    <scope>NUCLEOTIDE SEQUENCE</scope>
    <source>
        <strain evidence="4">SAP-1</strain>
    </source>
</reference>
<keyword evidence="1" id="KW-0472">Membrane</keyword>
<keyword evidence="2" id="KW-0732">Signal</keyword>
<evidence type="ECO:0000313" key="4">
    <source>
        <dbReference type="EMBL" id="UWZ80279.1"/>
    </source>
</evidence>
<sequence>MKPALVLLLLALLAACAAPVPERPAAPPPPPVVQTPAQALAALPGAEPLDDEAVGIRYPGEILFGSGAVLPLPGGPDLLDPLAELLAAHPGSRWLLRVRAATELGDAYDERLAAERAEILARYLTRRGVAAERLEWRIETGEGAPLEVRPAP</sequence>
<evidence type="ECO:0000256" key="1">
    <source>
        <dbReference type="PROSITE-ProRule" id="PRU00473"/>
    </source>
</evidence>
<proteinExistence type="predicted"/>
<dbReference type="InterPro" id="IPR006665">
    <property type="entry name" value="OmpA-like"/>
</dbReference>
<dbReference type="PROSITE" id="PS51123">
    <property type="entry name" value="OMPA_2"/>
    <property type="match status" value="1"/>
</dbReference>
<keyword evidence="5" id="KW-1185">Reference proteome</keyword>
<dbReference type="SUPFAM" id="SSF103088">
    <property type="entry name" value="OmpA-like"/>
    <property type="match status" value="1"/>
</dbReference>
<organism evidence="4 5">
    <name type="scientific">Geoalkalibacter halelectricus</name>
    <dbReference type="NCBI Taxonomy" id="2847045"/>
    <lineage>
        <taxon>Bacteria</taxon>
        <taxon>Pseudomonadati</taxon>
        <taxon>Thermodesulfobacteriota</taxon>
        <taxon>Desulfuromonadia</taxon>
        <taxon>Desulfuromonadales</taxon>
        <taxon>Geoalkalibacteraceae</taxon>
        <taxon>Geoalkalibacter</taxon>
    </lineage>
</organism>
<dbReference type="InterPro" id="IPR036737">
    <property type="entry name" value="OmpA-like_sf"/>
</dbReference>
<dbReference type="EMBL" id="CP092109">
    <property type="protein sequence ID" value="UWZ80279.1"/>
    <property type="molecule type" value="Genomic_DNA"/>
</dbReference>
<dbReference type="Gene3D" id="3.30.1330.60">
    <property type="entry name" value="OmpA-like domain"/>
    <property type="match status" value="1"/>
</dbReference>
<evidence type="ECO:0000259" key="3">
    <source>
        <dbReference type="PROSITE" id="PS51123"/>
    </source>
</evidence>
<gene>
    <name evidence="4" type="ORF">L9S41_02490</name>
</gene>
<accession>A0ABY5ZP42</accession>
<dbReference type="RefSeq" id="WP_260748636.1">
    <property type="nucleotide sequence ID" value="NZ_CP092109.1"/>
</dbReference>
<dbReference type="Proteomes" id="UP001060414">
    <property type="component" value="Chromosome"/>
</dbReference>
<feature type="chain" id="PRO_5046879965" description="OmpA-like domain-containing protein" evidence="2">
    <location>
        <begin position="18"/>
        <end position="152"/>
    </location>
</feature>
<feature type="domain" description="OmpA-like" evidence="3">
    <location>
        <begin position="51"/>
        <end position="152"/>
    </location>
</feature>